<evidence type="ECO:0000256" key="1">
    <source>
        <dbReference type="SAM" id="SignalP"/>
    </source>
</evidence>
<accession>A0ABS4DL09</accession>
<dbReference type="EMBL" id="JAGJRS010000013">
    <property type="protein sequence ID" value="MBP1473729.1"/>
    <property type="molecule type" value="Genomic_DNA"/>
</dbReference>
<name>A0ABS4DL09_9GAMM</name>
<dbReference type="Proteomes" id="UP000823790">
    <property type="component" value="Unassembled WGS sequence"/>
</dbReference>
<dbReference type="RefSeq" id="WP_209617022.1">
    <property type="nucleotide sequence ID" value="NZ_JAGJRS010000013.1"/>
</dbReference>
<evidence type="ECO:0008006" key="4">
    <source>
        <dbReference type="Google" id="ProtNLM"/>
    </source>
</evidence>
<reference evidence="2 3" key="1">
    <citation type="submission" date="2021-04" db="EMBL/GenBank/DDBJ databases">
        <authorList>
            <person name="Huq M.A."/>
        </authorList>
    </citation>
    <scope>NUCLEOTIDE SEQUENCE [LARGE SCALE GENOMIC DNA]</scope>
    <source>
        <strain evidence="2 3">MAH-13</strain>
    </source>
</reference>
<sequence length="264" mass="29476">MPTFRTLPRLALGLCLALPLARAFGATPAVHLEARAYADDGHLLYRESHWIFATAEGRTRLVLYRCPDGEPFARKWVRDHGRPTSPDVDLEDARRGYREGVRRRADGRREVFVRRDAGSAERSALLDDAPAPVIDAGFDAFLRAQWNLDPDTGLSAPFLLPSRLGTLDLKVRRLPDQVIDGRPVRRFRLGLDSLVGFALPHLDVAYDARSRALWRFRGIANIRNVAGRNLSVRTDFAPPEPIDDASAAVQDAARQPLTGRCPLR</sequence>
<gene>
    <name evidence="2" type="ORF">J7I44_05420</name>
</gene>
<keyword evidence="1" id="KW-0732">Signal</keyword>
<proteinExistence type="predicted"/>
<feature type="chain" id="PRO_5045443292" description="DUF3108 domain-containing protein" evidence="1">
    <location>
        <begin position="26"/>
        <end position="264"/>
    </location>
</feature>
<evidence type="ECO:0000313" key="3">
    <source>
        <dbReference type="Proteomes" id="UP000823790"/>
    </source>
</evidence>
<organism evidence="2 3">
    <name type="scientific">Frateuria flava</name>
    <dbReference type="NCBI Taxonomy" id="2821489"/>
    <lineage>
        <taxon>Bacteria</taxon>
        <taxon>Pseudomonadati</taxon>
        <taxon>Pseudomonadota</taxon>
        <taxon>Gammaproteobacteria</taxon>
        <taxon>Lysobacterales</taxon>
        <taxon>Rhodanobacteraceae</taxon>
        <taxon>Frateuria</taxon>
    </lineage>
</organism>
<evidence type="ECO:0000313" key="2">
    <source>
        <dbReference type="EMBL" id="MBP1473729.1"/>
    </source>
</evidence>
<keyword evidence="3" id="KW-1185">Reference proteome</keyword>
<protein>
    <recommendedName>
        <fullName evidence="4">DUF3108 domain-containing protein</fullName>
    </recommendedName>
</protein>
<feature type="signal peptide" evidence="1">
    <location>
        <begin position="1"/>
        <end position="25"/>
    </location>
</feature>
<comment type="caution">
    <text evidence="2">The sequence shown here is derived from an EMBL/GenBank/DDBJ whole genome shotgun (WGS) entry which is preliminary data.</text>
</comment>